<dbReference type="EMBL" id="CAJVPY010047375">
    <property type="protein sequence ID" value="CAG8811291.1"/>
    <property type="molecule type" value="Genomic_DNA"/>
</dbReference>
<dbReference type="AlphaFoldDB" id="A0A9N9K4D5"/>
<organism evidence="1 2">
    <name type="scientific">Dentiscutata erythropus</name>
    <dbReference type="NCBI Taxonomy" id="1348616"/>
    <lineage>
        <taxon>Eukaryota</taxon>
        <taxon>Fungi</taxon>
        <taxon>Fungi incertae sedis</taxon>
        <taxon>Mucoromycota</taxon>
        <taxon>Glomeromycotina</taxon>
        <taxon>Glomeromycetes</taxon>
        <taxon>Diversisporales</taxon>
        <taxon>Gigasporaceae</taxon>
        <taxon>Dentiscutata</taxon>
    </lineage>
</organism>
<protein>
    <submittedName>
        <fullName evidence="1">9514_t:CDS:1</fullName>
    </submittedName>
</protein>
<proteinExistence type="predicted"/>
<reference evidence="1" key="1">
    <citation type="submission" date="2021-06" db="EMBL/GenBank/DDBJ databases">
        <authorList>
            <person name="Kallberg Y."/>
            <person name="Tangrot J."/>
            <person name="Rosling A."/>
        </authorList>
    </citation>
    <scope>NUCLEOTIDE SEQUENCE</scope>
    <source>
        <strain evidence="1">MA453B</strain>
    </source>
</reference>
<keyword evidence="2" id="KW-1185">Reference proteome</keyword>
<accession>A0A9N9K4D5</accession>
<comment type="caution">
    <text evidence="1">The sequence shown here is derived from an EMBL/GenBank/DDBJ whole genome shotgun (WGS) entry which is preliminary data.</text>
</comment>
<feature type="non-terminal residue" evidence="1">
    <location>
        <position position="77"/>
    </location>
</feature>
<evidence type="ECO:0000313" key="1">
    <source>
        <dbReference type="EMBL" id="CAG8811291.1"/>
    </source>
</evidence>
<gene>
    <name evidence="1" type="ORF">DERYTH_LOCUS25440</name>
</gene>
<dbReference type="Proteomes" id="UP000789405">
    <property type="component" value="Unassembled WGS sequence"/>
</dbReference>
<sequence length="77" mass="9215">LDIINEDNIEDMIKNETRYLLLNTRNAYDEKINSLIDDPISHTEYQKFQQTIFNTLFRYETNIKLNTYLDLASHNTT</sequence>
<feature type="non-terminal residue" evidence="1">
    <location>
        <position position="1"/>
    </location>
</feature>
<evidence type="ECO:0000313" key="2">
    <source>
        <dbReference type="Proteomes" id="UP000789405"/>
    </source>
</evidence>
<name>A0A9N9K4D5_9GLOM</name>